<evidence type="ECO:0000313" key="2">
    <source>
        <dbReference type="EMBL" id="RYC30782.1"/>
    </source>
</evidence>
<organism evidence="2 3">
    <name type="scientific">Lichenibacterium minor</name>
    <dbReference type="NCBI Taxonomy" id="2316528"/>
    <lineage>
        <taxon>Bacteria</taxon>
        <taxon>Pseudomonadati</taxon>
        <taxon>Pseudomonadota</taxon>
        <taxon>Alphaproteobacteria</taxon>
        <taxon>Hyphomicrobiales</taxon>
        <taxon>Lichenihabitantaceae</taxon>
        <taxon>Lichenibacterium</taxon>
    </lineage>
</organism>
<dbReference type="InterPro" id="IPR013216">
    <property type="entry name" value="Methyltransf_11"/>
</dbReference>
<evidence type="ECO:0000313" key="3">
    <source>
        <dbReference type="Proteomes" id="UP000290759"/>
    </source>
</evidence>
<dbReference type="Gene3D" id="3.40.50.150">
    <property type="entry name" value="Vaccinia Virus protein VP39"/>
    <property type="match status" value="1"/>
</dbReference>
<dbReference type="AlphaFoldDB" id="A0A4Q2U356"/>
<dbReference type="CDD" id="cd02440">
    <property type="entry name" value="AdoMet_MTases"/>
    <property type="match status" value="1"/>
</dbReference>
<dbReference type="GO" id="GO:0008757">
    <property type="term" value="F:S-adenosylmethionine-dependent methyltransferase activity"/>
    <property type="evidence" value="ECO:0007669"/>
    <property type="project" value="InterPro"/>
</dbReference>
<keyword evidence="2" id="KW-0489">Methyltransferase</keyword>
<dbReference type="PANTHER" id="PTHR43591:SF24">
    <property type="entry name" value="2-METHOXY-6-POLYPRENYL-1,4-BENZOQUINOL METHYLASE, MITOCHONDRIAL"/>
    <property type="match status" value="1"/>
</dbReference>
<comment type="caution">
    <text evidence="2">The sequence shown here is derived from an EMBL/GenBank/DDBJ whole genome shotgun (WGS) entry which is preliminary data.</text>
</comment>
<sequence length="188" mass="20625">MRAGRTAAAEAASRAAGPGGRIVDIGVGTGLELPMFDSRTRITGIDLSEPMLRGAQRRVVREKLGHVEGLLVMDATRLAFPDGCFDAAVVPYVLTVVPEPHRMMDEVRRVVRPGGEIVLVNHFGADRGPVAAVEGWLGKRSASLGWHPQFPFAVLGDWIRATPGMLLVERRRIRPFGLFNLVRLRREN</sequence>
<name>A0A4Q2U356_9HYPH</name>
<dbReference type="InterPro" id="IPR029063">
    <property type="entry name" value="SAM-dependent_MTases_sf"/>
</dbReference>
<dbReference type="Pfam" id="PF08241">
    <property type="entry name" value="Methyltransf_11"/>
    <property type="match status" value="1"/>
</dbReference>
<proteinExistence type="predicted"/>
<evidence type="ECO:0000259" key="1">
    <source>
        <dbReference type="Pfam" id="PF08241"/>
    </source>
</evidence>
<keyword evidence="3" id="KW-1185">Reference proteome</keyword>
<dbReference type="Proteomes" id="UP000290759">
    <property type="component" value="Unassembled WGS sequence"/>
</dbReference>
<protein>
    <submittedName>
        <fullName evidence="2">Class I SAM-dependent methyltransferase</fullName>
    </submittedName>
</protein>
<gene>
    <name evidence="2" type="ORF">D3273_16980</name>
</gene>
<dbReference type="EMBL" id="QYBB01000021">
    <property type="protein sequence ID" value="RYC30782.1"/>
    <property type="molecule type" value="Genomic_DNA"/>
</dbReference>
<accession>A0A4Q2U356</accession>
<dbReference type="GO" id="GO:0032259">
    <property type="term" value="P:methylation"/>
    <property type="evidence" value="ECO:0007669"/>
    <property type="project" value="UniProtKB-KW"/>
</dbReference>
<feature type="domain" description="Methyltransferase type 11" evidence="1">
    <location>
        <begin position="23"/>
        <end position="118"/>
    </location>
</feature>
<dbReference type="OrthoDB" id="9777830at2"/>
<reference evidence="2 3" key="1">
    <citation type="submission" date="2018-12" db="EMBL/GenBank/DDBJ databases">
        <authorList>
            <person name="Grouzdev D.S."/>
            <person name="Krutkina M.S."/>
        </authorList>
    </citation>
    <scope>NUCLEOTIDE SEQUENCE [LARGE SCALE GENOMIC DNA]</scope>
    <source>
        <strain evidence="2 3">RmlP026</strain>
    </source>
</reference>
<dbReference type="SUPFAM" id="SSF53335">
    <property type="entry name" value="S-adenosyl-L-methionine-dependent methyltransferases"/>
    <property type="match status" value="1"/>
</dbReference>
<keyword evidence="2" id="KW-0808">Transferase</keyword>
<reference evidence="2 3" key="2">
    <citation type="submission" date="2019-02" db="EMBL/GenBank/DDBJ databases">
        <title>'Lichenibacterium ramalinii' gen. nov. sp. nov., 'Lichenibacterium minor' gen. nov. sp. nov.</title>
        <authorList>
            <person name="Pankratov T."/>
        </authorList>
    </citation>
    <scope>NUCLEOTIDE SEQUENCE [LARGE SCALE GENOMIC DNA]</scope>
    <source>
        <strain evidence="2 3">RmlP026</strain>
    </source>
</reference>
<dbReference type="PANTHER" id="PTHR43591">
    <property type="entry name" value="METHYLTRANSFERASE"/>
    <property type="match status" value="1"/>
</dbReference>